<dbReference type="InterPro" id="IPR022450">
    <property type="entry name" value="TsaD"/>
</dbReference>
<dbReference type="PANTHER" id="PTHR11735:SF6">
    <property type="entry name" value="TRNA N6-ADENOSINE THREONYLCARBAMOYLTRANSFERASE, MITOCHONDRIAL"/>
    <property type="match status" value="1"/>
</dbReference>
<evidence type="ECO:0000313" key="10">
    <source>
        <dbReference type="Proteomes" id="UP000069272"/>
    </source>
</evidence>
<dbReference type="GO" id="GO:0002949">
    <property type="term" value="P:tRNA threonylcarbamoyladenosine modification"/>
    <property type="evidence" value="ECO:0007669"/>
    <property type="project" value="UniProtKB-UniRule"/>
</dbReference>
<evidence type="ECO:0000256" key="1">
    <source>
        <dbReference type="ARBA" id="ARBA00012156"/>
    </source>
</evidence>
<evidence type="ECO:0000256" key="3">
    <source>
        <dbReference type="ARBA" id="ARBA00022694"/>
    </source>
</evidence>
<dbReference type="GO" id="GO:0005739">
    <property type="term" value="C:mitochondrion"/>
    <property type="evidence" value="ECO:0007669"/>
    <property type="project" value="UniProtKB-SubCell"/>
</dbReference>
<dbReference type="EnsemblMetazoa" id="AALB004364-RA">
    <property type="protein sequence ID" value="AALB004364-PA"/>
    <property type="gene ID" value="AALB004364"/>
</dbReference>
<keyword evidence="10" id="KW-1185">Reference proteome</keyword>
<dbReference type="Gene3D" id="3.30.420.40">
    <property type="match status" value="2"/>
</dbReference>
<dbReference type="HAMAP" id="MF_01445">
    <property type="entry name" value="TsaD"/>
    <property type="match status" value="1"/>
</dbReference>
<comment type="subunit">
    <text evidence="7">Homodimer.</text>
</comment>
<comment type="subcellular location">
    <subcellularLocation>
        <location evidence="7">Mitochondrion</location>
    </subcellularLocation>
</comment>
<dbReference type="PRINTS" id="PR00789">
    <property type="entry name" value="OSIALOPTASE"/>
</dbReference>
<dbReference type="InterPro" id="IPR000905">
    <property type="entry name" value="Gcp-like_dom"/>
</dbReference>
<dbReference type="FunFam" id="3.30.420.40:FF:000012">
    <property type="entry name" value="tRNA N6-adenosine threonylcarbamoyltransferase"/>
    <property type="match status" value="1"/>
</dbReference>
<dbReference type="SUPFAM" id="SSF53067">
    <property type="entry name" value="Actin-like ATPase domain"/>
    <property type="match status" value="1"/>
</dbReference>
<protein>
    <recommendedName>
        <fullName evidence="1">N(6)-L-threonylcarbamoyladenine synthase</fullName>
        <ecNumber evidence="1">2.3.1.234</ecNumber>
    </recommendedName>
</protein>
<dbReference type="Proteomes" id="UP000069272">
    <property type="component" value="Chromosome 3L"/>
</dbReference>
<reference evidence="9 10" key="1">
    <citation type="journal article" date="2017" name="G3 (Bethesda)">
        <title>The Physical Genome Mapping of Anopheles albimanus Corrected Scaffold Misassemblies and Identified Interarm Rearrangements in Genus Anopheles.</title>
        <authorList>
            <person name="Artemov G.N."/>
            <person name="Peery A.N."/>
            <person name="Jiang X."/>
            <person name="Tu Z."/>
            <person name="Stegniy V.N."/>
            <person name="Sharakhova M.V."/>
            <person name="Sharakhov I.V."/>
        </authorList>
    </citation>
    <scope>NUCLEOTIDE SEQUENCE [LARGE SCALE GENOMIC DNA]</scope>
    <source>
        <strain evidence="9 10">ALBI9_A</strain>
    </source>
</reference>
<reference evidence="9" key="2">
    <citation type="submission" date="2022-08" db="UniProtKB">
        <authorList>
            <consortium name="EnsemblMetazoa"/>
        </authorList>
    </citation>
    <scope>IDENTIFICATION</scope>
    <source>
        <strain evidence="9">STECLA/ALBI9_A</strain>
    </source>
</reference>
<dbReference type="EC" id="2.3.1.234" evidence="1"/>
<dbReference type="KEGG" id="aali:118464016"/>
<sequence length="425" mass="47216">MILERCGRFCWRLRKNYCFHKRCSSTKPPIVLGIETSCDDTGAAIVTGNGQVLAEFVNSQQNNHLRFGGIMPPVAQDIHRANIENVVNKTFEIAGLTPKELDAIAVTNRPGLPMSLIIGMRYAKHIARKYDKPIIPIHHMQAHALMARMTTPIPFPFLCLLVSGGHSLLVFIEGTDRFRLLGETLDDAPGEALDKIARRLKLRNVAKYEHMSGGQAIELAAVAGASQSSAYDFPLPLSKYRDCQFSFAGLKNTATRHILEQEARHNVPPDDLLPDYEAFCASFLKGVTRHMLHRTQRAIEYCERKNFYADSSQPRSLVVSGGVACNNVIFNALSAMARQFDYSAYRPEKKHCTDNGTMIAWNGLEKLLAGDTDELTKDYGSLDVSGKCAIGDSVIEDVKNANMACKWAKVDVYGGLPQQKQEHQC</sequence>
<name>A0A182FCX8_ANOAL</name>
<dbReference type="VEuPathDB" id="VectorBase:AALB20_029746"/>
<evidence type="ECO:0000256" key="2">
    <source>
        <dbReference type="ARBA" id="ARBA00022679"/>
    </source>
</evidence>
<keyword evidence="2 7" id="KW-0808">Transferase</keyword>
<dbReference type="GeneID" id="118464016"/>
<keyword evidence="5 7" id="KW-0012">Acyltransferase</keyword>
<dbReference type="CDD" id="cd24134">
    <property type="entry name" value="ASKHA_NBD_OSGEPL1_QRI7_euk"/>
    <property type="match status" value="1"/>
</dbReference>
<evidence type="ECO:0000313" key="9">
    <source>
        <dbReference type="EnsemblMetazoa" id="AALB004364-PA"/>
    </source>
</evidence>
<dbReference type="CTD" id="32982"/>
<comment type="catalytic activity">
    <reaction evidence="6 7">
        <text>L-threonylcarbamoyladenylate + adenosine(37) in tRNA = N(6)-L-threonylcarbamoyladenosine(37) in tRNA + AMP + H(+)</text>
        <dbReference type="Rhea" id="RHEA:37059"/>
        <dbReference type="Rhea" id="RHEA-COMP:10162"/>
        <dbReference type="Rhea" id="RHEA-COMP:10163"/>
        <dbReference type="ChEBI" id="CHEBI:15378"/>
        <dbReference type="ChEBI" id="CHEBI:73682"/>
        <dbReference type="ChEBI" id="CHEBI:74411"/>
        <dbReference type="ChEBI" id="CHEBI:74418"/>
        <dbReference type="ChEBI" id="CHEBI:456215"/>
        <dbReference type="EC" id="2.3.1.234"/>
    </reaction>
</comment>
<dbReference type="NCBIfam" id="TIGR00329">
    <property type="entry name" value="gcp_kae1"/>
    <property type="match status" value="1"/>
</dbReference>
<accession>A0A182FCX8</accession>
<evidence type="ECO:0000256" key="7">
    <source>
        <dbReference type="HAMAP-Rule" id="MF_03179"/>
    </source>
</evidence>
<dbReference type="InterPro" id="IPR043129">
    <property type="entry name" value="ATPase_NBD"/>
</dbReference>
<dbReference type="GO" id="GO:0061711">
    <property type="term" value="F:tRNA N(6)-L-threonylcarbamoyladenine synthase activity"/>
    <property type="evidence" value="ECO:0007669"/>
    <property type="project" value="UniProtKB-EC"/>
</dbReference>
<evidence type="ECO:0000256" key="6">
    <source>
        <dbReference type="ARBA" id="ARBA00048117"/>
    </source>
</evidence>
<evidence type="ECO:0000256" key="4">
    <source>
        <dbReference type="ARBA" id="ARBA00022723"/>
    </source>
</evidence>
<dbReference type="OrthoDB" id="10259622at2759"/>
<dbReference type="STRING" id="7167.A0A182FCX8"/>
<comment type="function">
    <text evidence="7">Required for the formation of a threonylcarbamoyl group on adenosine at position 37 (t(6)A37) in mitochondrial tRNAs that read codons beginning with adenine. Probably involved in the transfer of the threonylcarbamoyl moiety of threonylcarbamoyl-AMP (TC-AMP) to the N6 group of A37. Involved in mitochondrial genome maintenance.</text>
</comment>
<keyword evidence="7" id="KW-0496">Mitochondrion</keyword>
<keyword evidence="4 7" id="KW-0479">Metal-binding</keyword>
<comment type="cofactor">
    <cofactor evidence="7">
        <name>a divalent metal cation</name>
        <dbReference type="ChEBI" id="CHEBI:60240"/>
    </cofactor>
    <text evidence="7">Binds 1 divalent metal cation per subunit.</text>
</comment>
<comment type="similarity">
    <text evidence="7">Belongs to the KAE1 / TsaD family.</text>
</comment>
<dbReference type="Pfam" id="PF00814">
    <property type="entry name" value="TsaD"/>
    <property type="match status" value="1"/>
</dbReference>
<evidence type="ECO:0000256" key="5">
    <source>
        <dbReference type="ARBA" id="ARBA00023315"/>
    </source>
</evidence>
<proteinExistence type="inferred from homology"/>
<organism evidence="9 10">
    <name type="scientific">Anopheles albimanus</name>
    <name type="common">New world malaria mosquito</name>
    <dbReference type="NCBI Taxonomy" id="7167"/>
    <lineage>
        <taxon>Eukaryota</taxon>
        <taxon>Metazoa</taxon>
        <taxon>Ecdysozoa</taxon>
        <taxon>Arthropoda</taxon>
        <taxon>Hexapoda</taxon>
        <taxon>Insecta</taxon>
        <taxon>Pterygota</taxon>
        <taxon>Neoptera</taxon>
        <taxon>Endopterygota</taxon>
        <taxon>Diptera</taxon>
        <taxon>Nematocera</taxon>
        <taxon>Culicoidea</taxon>
        <taxon>Culicidae</taxon>
        <taxon>Anophelinae</taxon>
        <taxon>Anopheles</taxon>
    </lineage>
</organism>
<evidence type="ECO:0000259" key="8">
    <source>
        <dbReference type="Pfam" id="PF00814"/>
    </source>
</evidence>
<dbReference type="InterPro" id="IPR017861">
    <property type="entry name" value="KAE1/TsaD"/>
</dbReference>
<dbReference type="GO" id="GO:0046872">
    <property type="term" value="F:metal ion binding"/>
    <property type="evidence" value="ECO:0007669"/>
    <property type="project" value="UniProtKB-KW"/>
</dbReference>
<dbReference type="AlphaFoldDB" id="A0A182FCX8"/>
<dbReference type="VEuPathDB" id="VectorBase:AALB004364"/>
<feature type="domain" description="Gcp-like" evidence="8">
    <location>
        <begin position="51"/>
        <end position="361"/>
    </location>
</feature>
<dbReference type="PANTHER" id="PTHR11735">
    <property type="entry name" value="TRNA N6-ADENOSINE THREONYLCARBAMOYLTRANSFERASE"/>
    <property type="match status" value="1"/>
</dbReference>
<dbReference type="RefSeq" id="XP_035786962.1">
    <property type="nucleotide sequence ID" value="XM_035931069.1"/>
</dbReference>
<keyword evidence="3 7" id="KW-0819">tRNA processing</keyword>